<name>A0ABV6ZYF0_9PROT</name>
<dbReference type="Gene3D" id="3.40.50.1820">
    <property type="entry name" value="alpha/beta hydrolase"/>
    <property type="match status" value="1"/>
</dbReference>
<dbReference type="SUPFAM" id="SSF53474">
    <property type="entry name" value="alpha/beta-Hydrolases"/>
    <property type="match status" value="1"/>
</dbReference>
<dbReference type="EMBL" id="JBHRSV010000019">
    <property type="protein sequence ID" value="MFC2926393.1"/>
    <property type="molecule type" value="Genomic_DNA"/>
</dbReference>
<dbReference type="InterPro" id="IPR001375">
    <property type="entry name" value="Peptidase_S9_cat"/>
</dbReference>
<protein>
    <submittedName>
        <fullName evidence="4">Alpha/beta hydrolase family protein</fullName>
        <ecNumber evidence="4">3.4.-.-</ecNumber>
    </submittedName>
</protein>
<evidence type="ECO:0000313" key="4">
    <source>
        <dbReference type="EMBL" id="MFC2926393.1"/>
    </source>
</evidence>
<dbReference type="PANTHER" id="PTHR42776:SF27">
    <property type="entry name" value="DIPEPTIDYL PEPTIDASE FAMILY MEMBER 6"/>
    <property type="match status" value="1"/>
</dbReference>
<dbReference type="Proteomes" id="UP001595379">
    <property type="component" value="Unassembled WGS sequence"/>
</dbReference>
<evidence type="ECO:0000256" key="1">
    <source>
        <dbReference type="ARBA" id="ARBA00022801"/>
    </source>
</evidence>
<proteinExistence type="predicted"/>
<dbReference type="InterPro" id="IPR029058">
    <property type="entry name" value="AB_hydrolase_fold"/>
</dbReference>
<dbReference type="EC" id="3.4.-.-" evidence="4"/>
<keyword evidence="2" id="KW-0732">Signal</keyword>
<dbReference type="GO" id="GO:0016787">
    <property type="term" value="F:hydrolase activity"/>
    <property type="evidence" value="ECO:0007669"/>
    <property type="project" value="UniProtKB-KW"/>
</dbReference>
<dbReference type="Pfam" id="PF00326">
    <property type="entry name" value="Peptidase_S9"/>
    <property type="match status" value="1"/>
</dbReference>
<feature type="signal peptide" evidence="2">
    <location>
        <begin position="1"/>
        <end position="20"/>
    </location>
</feature>
<organism evidence="4 5">
    <name type="scientific">Hyphobacterium vulgare</name>
    <dbReference type="NCBI Taxonomy" id="1736751"/>
    <lineage>
        <taxon>Bacteria</taxon>
        <taxon>Pseudomonadati</taxon>
        <taxon>Pseudomonadota</taxon>
        <taxon>Alphaproteobacteria</taxon>
        <taxon>Maricaulales</taxon>
        <taxon>Maricaulaceae</taxon>
        <taxon>Hyphobacterium</taxon>
    </lineage>
</organism>
<sequence>MSSRTIAALAALTIHGIAAAQDGPPLDASLEPFATLPALQSVEVSPSGQRLASMCSGGELPTLCVYDLTGGSAPFALEPWRDGEIVDYFWARDRYLVFTVRSYESFRGSEVYYSRSVAFDVETRNGVQLLNNFGQIYSSLFASMNIDTPDTIIMEIRTGNGLERFDVSLADGEGRSIHRARDHITYDVLDPEGEIVAEQYININQSLYEVRRPGTRRDPFYSGRHLSDRPDILGFIDGGSALAMVFSEGPNRGLQRLDLEAGGVTAVAIPGLPSGMVYAPIIDRHHNELVGVGLSNDDLPDQIFIDEELAGIQAALLGALGTERVNLESWSSDRSIVVASAFSRGVPEVFYVFNTVSGEVSVLGEAYPGLANRPTGEVISLSYDAGDGLSIPALLTLPPGMNQDDGPFTLIVLPHGGPQLRDYATFDWMAQAYASLGYAVLQPNFRGSAGYGQDFVAAGYGEFGRRMVTDSIEGAQILVREGLARPGYCIVGASYGGYASLMAGILDPENVRCVIAINAVSDPHAMLGDNYASGRLIGLDYWERYIGSLYMDRDNRRAIAPVLRAGEIRAPLLLMHGANDLTVPVEQSRGIERVMRDSPLLTYREIESQDHYLSTGSSRARVLAETAAFLAEHYPVE</sequence>
<reference evidence="5" key="1">
    <citation type="journal article" date="2019" name="Int. J. Syst. Evol. Microbiol.">
        <title>The Global Catalogue of Microorganisms (GCM) 10K type strain sequencing project: providing services to taxonomists for standard genome sequencing and annotation.</title>
        <authorList>
            <consortium name="The Broad Institute Genomics Platform"/>
            <consortium name="The Broad Institute Genome Sequencing Center for Infectious Disease"/>
            <person name="Wu L."/>
            <person name="Ma J."/>
        </authorList>
    </citation>
    <scope>NUCLEOTIDE SEQUENCE [LARGE SCALE GENOMIC DNA]</scope>
    <source>
        <strain evidence="5">KCTC 52487</strain>
    </source>
</reference>
<dbReference type="SUPFAM" id="SSF82171">
    <property type="entry name" value="DPP6 N-terminal domain-like"/>
    <property type="match status" value="1"/>
</dbReference>
<keyword evidence="5" id="KW-1185">Reference proteome</keyword>
<keyword evidence="1 4" id="KW-0378">Hydrolase</keyword>
<evidence type="ECO:0000256" key="2">
    <source>
        <dbReference type="SAM" id="SignalP"/>
    </source>
</evidence>
<dbReference type="PANTHER" id="PTHR42776">
    <property type="entry name" value="SERINE PEPTIDASE S9 FAMILY MEMBER"/>
    <property type="match status" value="1"/>
</dbReference>
<feature type="chain" id="PRO_5046476893" evidence="2">
    <location>
        <begin position="21"/>
        <end position="637"/>
    </location>
</feature>
<dbReference type="RefSeq" id="WP_343164186.1">
    <property type="nucleotide sequence ID" value="NZ_JBHRSV010000019.1"/>
</dbReference>
<comment type="caution">
    <text evidence="4">The sequence shown here is derived from an EMBL/GenBank/DDBJ whole genome shotgun (WGS) entry which is preliminary data.</text>
</comment>
<gene>
    <name evidence="4" type="ORF">ACFOOR_09785</name>
</gene>
<evidence type="ECO:0000313" key="5">
    <source>
        <dbReference type="Proteomes" id="UP001595379"/>
    </source>
</evidence>
<evidence type="ECO:0000259" key="3">
    <source>
        <dbReference type="Pfam" id="PF00326"/>
    </source>
</evidence>
<accession>A0ABV6ZYF0</accession>
<feature type="domain" description="Peptidase S9 prolyl oligopeptidase catalytic" evidence="3">
    <location>
        <begin position="425"/>
        <end position="633"/>
    </location>
</feature>